<protein>
    <submittedName>
        <fullName evidence="1">Uncharacterized protein</fullName>
    </submittedName>
</protein>
<dbReference type="AlphaFoldDB" id="E6UJW9"/>
<dbReference type="Proteomes" id="UP000006919">
    <property type="component" value="Plasmid pRUMAL01"/>
</dbReference>
<dbReference type="EMBL" id="CP002404">
    <property type="protein sequence ID" value="ADU23965.1"/>
    <property type="molecule type" value="Genomic_DNA"/>
</dbReference>
<proteinExistence type="predicted"/>
<dbReference type="OrthoDB" id="185939at2"/>
<reference evidence="2" key="1">
    <citation type="journal article" date="2011" name="J. Bacteriol.">
        <title>Complete genome of the cellulolytic ruminal bacterium Ruminococcus albus 7.</title>
        <authorList>
            <person name="Suen G."/>
            <person name="Stevenson D.M."/>
            <person name="Bruce D.C."/>
            <person name="Chertkov O."/>
            <person name="Copeland A."/>
            <person name="Cheng J.F."/>
            <person name="Detter C."/>
            <person name="Detter J.C."/>
            <person name="Goodwin L.A."/>
            <person name="Han C.S."/>
            <person name="Hauser L.J."/>
            <person name="Ivanova N.N."/>
            <person name="Kyrpides N.C."/>
            <person name="Land M.L."/>
            <person name="Lapidus A."/>
            <person name="Lucas S."/>
            <person name="Ovchinnikova G."/>
            <person name="Pitluck S."/>
            <person name="Tapia R."/>
            <person name="Woyke T."/>
            <person name="Boyum J."/>
            <person name="Mead D."/>
            <person name="Weimer P.J."/>
        </authorList>
    </citation>
    <scope>NUCLEOTIDE SEQUENCE [LARGE SCALE GENOMIC DNA]</scope>
    <source>
        <strain evidence="2">ATCC 27210 / DSM 20455 / JCM 14654 / NCDO 2250 / 7</strain>
        <plasmid evidence="2">pRUMAL01</plasmid>
    </source>
</reference>
<dbReference type="eggNOG" id="ENOG5032T13">
    <property type="taxonomic scope" value="Bacteria"/>
</dbReference>
<dbReference type="KEGG" id="ral:Rumal_3522"/>
<gene>
    <name evidence="1" type="ordered locus">Rumal_3522</name>
</gene>
<keyword evidence="1" id="KW-0614">Plasmid</keyword>
<dbReference type="HOGENOM" id="CLU_110680_0_0_9"/>
<evidence type="ECO:0000313" key="1">
    <source>
        <dbReference type="EMBL" id="ADU23965.1"/>
    </source>
</evidence>
<name>E6UJW9_RUMA7</name>
<organism evidence="1 2">
    <name type="scientific">Ruminococcus albus (strain ATCC 27210 / DSM 20455 / JCM 14654 / NCDO 2250 / 7)</name>
    <dbReference type="NCBI Taxonomy" id="697329"/>
    <lineage>
        <taxon>Bacteria</taxon>
        <taxon>Bacillati</taxon>
        <taxon>Bacillota</taxon>
        <taxon>Clostridia</taxon>
        <taxon>Eubacteriales</taxon>
        <taxon>Oscillospiraceae</taxon>
        <taxon>Ruminococcus</taxon>
    </lineage>
</organism>
<geneLocation type="plasmid" evidence="1 2">
    <name>pRUMAL01</name>
</geneLocation>
<sequence length="147" mass="17056">MGHMIRAIIAKENVIQNISDHWVYAEKNILPQGYGMSFLNDSLFDDIEELFDTADTHKYPQFNYLSDSVISFLLQESKDAQIMYIETDYFGGYGTQTGVLFENGSIAIEPMQGNGVINYLLRQIGVYKEHNKDEFTSLQLYRFRRMD</sequence>
<accession>E6UJW9</accession>
<dbReference type="RefSeq" id="WP_013483514.1">
    <property type="nucleotide sequence ID" value="NC_014824.1"/>
</dbReference>
<evidence type="ECO:0000313" key="2">
    <source>
        <dbReference type="Proteomes" id="UP000006919"/>
    </source>
</evidence>